<organism evidence="2 3">
    <name type="scientific">Mycolicibacterium alvei</name>
    <dbReference type="NCBI Taxonomy" id="67081"/>
    <lineage>
        <taxon>Bacteria</taxon>
        <taxon>Bacillati</taxon>
        <taxon>Actinomycetota</taxon>
        <taxon>Actinomycetes</taxon>
        <taxon>Mycobacteriales</taxon>
        <taxon>Mycobacteriaceae</taxon>
        <taxon>Mycolicibacterium</taxon>
    </lineage>
</organism>
<evidence type="ECO:0000313" key="3">
    <source>
        <dbReference type="Proteomes" id="UP000466906"/>
    </source>
</evidence>
<proteinExistence type="predicted"/>
<evidence type="ECO:0000256" key="1">
    <source>
        <dbReference type="SAM" id="MobiDB-lite"/>
    </source>
</evidence>
<gene>
    <name evidence="2" type="ORF">MALV_40520</name>
</gene>
<keyword evidence="3" id="KW-1185">Reference proteome</keyword>
<feature type="compositionally biased region" description="Polar residues" evidence="1">
    <location>
        <begin position="145"/>
        <end position="160"/>
    </location>
</feature>
<dbReference type="KEGG" id="malv:MALV_40520"/>
<accession>A0A6N4UZ28</accession>
<protein>
    <submittedName>
        <fullName evidence="2">Uncharacterized protein</fullName>
    </submittedName>
</protein>
<sequence length="160" mass="17463">MSGHHQKDHLIYAVRISEAFAVLARASHSAASKSPFCPERAAGKFRAKANERQSLIADNWLQSATGRRRGKFANRPSSTHSWIARSTRCGRGFSSTDNSRSRDLLAEPDGDLVIECPLDVVSRIIGRISPIVYTGDHPVNGGHSCRSNVSDSPPSSDTRH</sequence>
<name>A0A6N4UZ28_9MYCO</name>
<evidence type="ECO:0000313" key="2">
    <source>
        <dbReference type="EMBL" id="BBX28927.1"/>
    </source>
</evidence>
<dbReference type="AlphaFoldDB" id="A0A6N4UZ28"/>
<feature type="region of interest" description="Disordered" evidence="1">
    <location>
        <begin position="137"/>
        <end position="160"/>
    </location>
</feature>
<reference evidence="2 3" key="1">
    <citation type="journal article" date="2019" name="Emerg. Microbes Infect.">
        <title>Comprehensive subspecies identification of 175 nontuberculous mycobacteria species based on 7547 genomic profiles.</title>
        <authorList>
            <person name="Matsumoto Y."/>
            <person name="Kinjo T."/>
            <person name="Motooka D."/>
            <person name="Nabeya D."/>
            <person name="Jung N."/>
            <person name="Uechi K."/>
            <person name="Horii T."/>
            <person name="Iida T."/>
            <person name="Fujita J."/>
            <person name="Nakamura S."/>
        </authorList>
    </citation>
    <scope>NUCLEOTIDE SEQUENCE [LARGE SCALE GENOMIC DNA]</scope>
    <source>
        <strain evidence="2 3">JCM 12272</strain>
    </source>
</reference>
<dbReference type="EMBL" id="AP022565">
    <property type="protein sequence ID" value="BBX28927.1"/>
    <property type="molecule type" value="Genomic_DNA"/>
</dbReference>
<dbReference type="Proteomes" id="UP000466906">
    <property type="component" value="Chromosome"/>
</dbReference>